<gene>
    <name evidence="1" type="ORF">GCM10009102_30350</name>
</gene>
<keyword evidence="2" id="KW-1185">Reference proteome</keyword>
<name>A0ABN1HZQ7_9SPHN</name>
<organism evidence="1 2">
    <name type="scientific">Sphingomonas insulae</name>
    <dbReference type="NCBI Taxonomy" id="424800"/>
    <lineage>
        <taxon>Bacteria</taxon>
        <taxon>Pseudomonadati</taxon>
        <taxon>Pseudomonadota</taxon>
        <taxon>Alphaproteobacteria</taxon>
        <taxon>Sphingomonadales</taxon>
        <taxon>Sphingomonadaceae</taxon>
        <taxon>Sphingomonas</taxon>
    </lineage>
</organism>
<accession>A0ABN1HZQ7</accession>
<dbReference type="Proteomes" id="UP001500238">
    <property type="component" value="Unassembled WGS sequence"/>
</dbReference>
<dbReference type="RefSeq" id="WP_163956725.1">
    <property type="nucleotide sequence ID" value="NZ_BAAAES010000011.1"/>
</dbReference>
<evidence type="ECO:0000313" key="1">
    <source>
        <dbReference type="EMBL" id="GAA0675901.1"/>
    </source>
</evidence>
<protein>
    <submittedName>
        <fullName evidence="1">Uncharacterized protein</fullName>
    </submittedName>
</protein>
<proteinExistence type="predicted"/>
<comment type="caution">
    <text evidence="1">The sequence shown here is derived from an EMBL/GenBank/DDBJ whole genome shotgun (WGS) entry which is preliminary data.</text>
</comment>
<dbReference type="EMBL" id="BAAAES010000011">
    <property type="protein sequence ID" value="GAA0675901.1"/>
    <property type="molecule type" value="Genomic_DNA"/>
</dbReference>
<evidence type="ECO:0000313" key="2">
    <source>
        <dbReference type="Proteomes" id="UP001500238"/>
    </source>
</evidence>
<sequence>MDPPADPSAQPSIQTLIDAHGKVLALLAIVLARQEVIGCDEFADTLAGLAAVTQSDHPDEAGLLARWASVVKEAAGTVGNPPVRH</sequence>
<reference evidence="1 2" key="1">
    <citation type="journal article" date="2019" name="Int. J. Syst. Evol. Microbiol.">
        <title>The Global Catalogue of Microorganisms (GCM) 10K type strain sequencing project: providing services to taxonomists for standard genome sequencing and annotation.</title>
        <authorList>
            <consortium name="The Broad Institute Genomics Platform"/>
            <consortium name="The Broad Institute Genome Sequencing Center for Infectious Disease"/>
            <person name="Wu L."/>
            <person name="Ma J."/>
        </authorList>
    </citation>
    <scope>NUCLEOTIDE SEQUENCE [LARGE SCALE GENOMIC DNA]</scope>
    <source>
        <strain evidence="1 2">JCM 14603</strain>
    </source>
</reference>